<comment type="caution">
    <text evidence="2">The sequence shown here is derived from an EMBL/GenBank/DDBJ whole genome shotgun (WGS) entry which is preliminary data.</text>
</comment>
<dbReference type="AlphaFoldDB" id="A0A9X2FB22"/>
<feature type="domain" description="Carrier" evidence="1">
    <location>
        <begin position="5"/>
        <end position="94"/>
    </location>
</feature>
<sequence>MGKREEVMTLLKECVQEYSEQSGQELAIQEDTPLIGPEATVDSLGLVMVITSFEAQLNDKYGTELVLANEKAMSMRNSPFRSLNALTDYAVSLLDEAGAAA</sequence>
<dbReference type="PROSITE" id="PS50075">
    <property type="entry name" value="CARRIER"/>
    <property type="match status" value="1"/>
</dbReference>
<dbReference type="Gene3D" id="1.10.1200.10">
    <property type="entry name" value="ACP-like"/>
    <property type="match status" value="1"/>
</dbReference>
<gene>
    <name evidence="2" type="ORF">NG895_13695</name>
</gene>
<dbReference type="Proteomes" id="UP001155241">
    <property type="component" value="Unassembled WGS sequence"/>
</dbReference>
<proteinExistence type="predicted"/>
<dbReference type="RefSeq" id="WP_252853071.1">
    <property type="nucleotide sequence ID" value="NZ_JAMXLR010000048.1"/>
</dbReference>
<dbReference type="InterPro" id="IPR009081">
    <property type="entry name" value="PP-bd_ACP"/>
</dbReference>
<name>A0A9X2FB22_9BACT</name>
<keyword evidence="3" id="KW-1185">Reference proteome</keyword>
<accession>A0A9X2FB22</accession>
<evidence type="ECO:0000259" key="1">
    <source>
        <dbReference type="PROSITE" id="PS50075"/>
    </source>
</evidence>
<reference evidence="2" key="1">
    <citation type="submission" date="2022-06" db="EMBL/GenBank/DDBJ databases">
        <title>Aeoliella straminimaris, a novel planctomycete from sediments.</title>
        <authorList>
            <person name="Vitorino I.R."/>
            <person name="Lage O.M."/>
        </authorList>
    </citation>
    <scope>NUCLEOTIDE SEQUENCE</scope>
    <source>
        <strain evidence="2">ICT_H6.2</strain>
    </source>
</reference>
<protein>
    <recommendedName>
        <fullName evidence="1">Carrier domain-containing protein</fullName>
    </recommendedName>
</protein>
<dbReference type="InterPro" id="IPR036736">
    <property type="entry name" value="ACP-like_sf"/>
</dbReference>
<evidence type="ECO:0000313" key="2">
    <source>
        <dbReference type="EMBL" id="MCO6044958.1"/>
    </source>
</evidence>
<dbReference type="EMBL" id="JAMXLR010000048">
    <property type="protein sequence ID" value="MCO6044958.1"/>
    <property type="molecule type" value="Genomic_DNA"/>
</dbReference>
<evidence type="ECO:0000313" key="3">
    <source>
        <dbReference type="Proteomes" id="UP001155241"/>
    </source>
</evidence>
<organism evidence="2 3">
    <name type="scientific">Aeoliella straminimaris</name>
    <dbReference type="NCBI Taxonomy" id="2954799"/>
    <lineage>
        <taxon>Bacteria</taxon>
        <taxon>Pseudomonadati</taxon>
        <taxon>Planctomycetota</taxon>
        <taxon>Planctomycetia</taxon>
        <taxon>Pirellulales</taxon>
        <taxon>Lacipirellulaceae</taxon>
        <taxon>Aeoliella</taxon>
    </lineage>
</organism>